<dbReference type="PROSITE" id="PS00903">
    <property type="entry name" value="CYT_DCMP_DEAMINASES_1"/>
    <property type="match status" value="1"/>
</dbReference>
<dbReference type="InterPro" id="IPR016192">
    <property type="entry name" value="APOBEC/CMP_deaminase_Zn-bd"/>
</dbReference>
<dbReference type="InterPro" id="IPR015517">
    <property type="entry name" value="dCMP_deaminase-rel"/>
</dbReference>
<dbReference type="InterPro" id="IPR035105">
    <property type="entry name" value="Deoxycytidylate_deaminase_dom"/>
</dbReference>
<dbReference type="GO" id="GO:0004132">
    <property type="term" value="F:dCMP deaminase activity"/>
    <property type="evidence" value="ECO:0007669"/>
    <property type="project" value="InterPro"/>
</dbReference>
<dbReference type="PIRSF" id="PIRSF006019">
    <property type="entry name" value="dCMP_deaminase"/>
    <property type="match status" value="1"/>
</dbReference>
<feature type="binding site" evidence="7">
    <location>
        <position position="101"/>
    </location>
    <ligand>
        <name>Zn(2+)</name>
        <dbReference type="ChEBI" id="CHEBI:29105"/>
        <note>catalytic</note>
    </ligand>
</feature>
<name>A0A227KB22_9BURK</name>
<sequence>MDIKKDNAMYMEIALLTSKRSYAKRLKVGCVIVKNHSIISFGWNGMPTGYDNCCEDEVDGKLITKPEVQHAELNAIAKLAQNGYSSEGAKIFITHSPCLHCSLLIQKCGIKEVYYHTTYRSSDGLEFLKKSGIKVEQL</sequence>
<dbReference type="InterPro" id="IPR016193">
    <property type="entry name" value="Cytidine_deaminase-like"/>
</dbReference>
<proteinExistence type="inferred from homology"/>
<dbReference type="GO" id="GO:0006220">
    <property type="term" value="P:pyrimidine nucleotide metabolic process"/>
    <property type="evidence" value="ECO:0007669"/>
    <property type="project" value="InterPro"/>
</dbReference>
<accession>A0A227KB22</accession>
<keyword evidence="5 7" id="KW-0862">Zinc</keyword>
<dbReference type="SUPFAM" id="SSF53927">
    <property type="entry name" value="Cytidine deaminase-like"/>
    <property type="match status" value="1"/>
</dbReference>
<dbReference type="Proteomes" id="UP000214610">
    <property type="component" value="Unassembled WGS sequence"/>
</dbReference>
<feature type="binding site" evidence="7">
    <location>
        <position position="70"/>
    </location>
    <ligand>
        <name>Zn(2+)</name>
        <dbReference type="ChEBI" id="CHEBI:29105"/>
        <note>catalytic</note>
    </ligand>
</feature>
<dbReference type="CDD" id="cd01286">
    <property type="entry name" value="deoxycytidylate_deaminase"/>
    <property type="match status" value="1"/>
</dbReference>
<dbReference type="GeneID" id="78361245"/>
<evidence type="ECO:0000259" key="8">
    <source>
        <dbReference type="PROSITE" id="PS51747"/>
    </source>
</evidence>
<keyword evidence="10" id="KW-1185">Reference proteome</keyword>
<evidence type="ECO:0000313" key="10">
    <source>
        <dbReference type="Proteomes" id="UP000214610"/>
    </source>
</evidence>
<evidence type="ECO:0000313" key="9">
    <source>
        <dbReference type="EMBL" id="OXE44574.1"/>
    </source>
</evidence>
<dbReference type="PANTHER" id="PTHR11086:SF18">
    <property type="entry name" value="DEOXYCYTIDYLATE DEAMINASE"/>
    <property type="match status" value="1"/>
</dbReference>
<protein>
    <submittedName>
        <fullName evidence="9">Cytidine deaminase</fullName>
    </submittedName>
</protein>
<dbReference type="Gene3D" id="3.40.140.10">
    <property type="entry name" value="Cytidine Deaminase, domain 2"/>
    <property type="match status" value="1"/>
</dbReference>
<dbReference type="GO" id="GO:0005737">
    <property type="term" value="C:cytoplasm"/>
    <property type="evidence" value="ECO:0007669"/>
    <property type="project" value="TreeGrafter"/>
</dbReference>
<organism evidence="9 10">
    <name type="scientific">Turicimonas muris</name>
    <dbReference type="NCBI Taxonomy" id="1796652"/>
    <lineage>
        <taxon>Bacteria</taxon>
        <taxon>Pseudomonadati</taxon>
        <taxon>Pseudomonadota</taxon>
        <taxon>Betaproteobacteria</taxon>
        <taxon>Burkholderiales</taxon>
        <taxon>Sutterellaceae</taxon>
        <taxon>Turicimonas</taxon>
    </lineage>
</organism>
<dbReference type="InterPro" id="IPR002125">
    <property type="entry name" value="CMP_dCMP_dom"/>
</dbReference>
<comment type="caution">
    <text evidence="9">The sequence shown here is derived from an EMBL/GenBank/DDBJ whole genome shotgun (WGS) entry which is preliminary data.</text>
</comment>
<feature type="active site" description="Proton donor" evidence="6">
    <location>
        <position position="72"/>
    </location>
</feature>
<keyword evidence="4" id="KW-0378">Hydrolase</keyword>
<comment type="similarity">
    <text evidence="2">Belongs to the cytidine and deoxycytidylate deaminase family.</text>
</comment>
<dbReference type="AlphaFoldDB" id="A0A227KB22"/>
<evidence type="ECO:0000256" key="5">
    <source>
        <dbReference type="ARBA" id="ARBA00022833"/>
    </source>
</evidence>
<dbReference type="Pfam" id="PF00383">
    <property type="entry name" value="dCMP_cyt_deam_1"/>
    <property type="match status" value="1"/>
</dbReference>
<evidence type="ECO:0000256" key="1">
    <source>
        <dbReference type="ARBA" id="ARBA00001947"/>
    </source>
</evidence>
<dbReference type="GO" id="GO:0008270">
    <property type="term" value="F:zinc ion binding"/>
    <property type="evidence" value="ECO:0007669"/>
    <property type="project" value="InterPro"/>
</dbReference>
<feature type="binding site" evidence="7">
    <location>
        <position position="98"/>
    </location>
    <ligand>
        <name>Zn(2+)</name>
        <dbReference type="ChEBI" id="CHEBI:29105"/>
        <note>catalytic</note>
    </ligand>
</feature>
<dbReference type="EMBL" id="NHMP01000010">
    <property type="protein sequence ID" value="OXE44574.1"/>
    <property type="molecule type" value="Genomic_DNA"/>
</dbReference>
<evidence type="ECO:0000256" key="2">
    <source>
        <dbReference type="ARBA" id="ARBA00006576"/>
    </source>
</evidence>
<evidence type="ECO:0000256" key="7">
    <source>
        <dbReference type="PIRSR" id="PIRSR006019-2"/>
    </source>
</evidence>
<dbReference type="PROSITE" id="PS51747">
    <property type="entry name" value="CYT_DCMP_DEAMINASES_2"/>
    <property type="match status" value="1"/>
</dbReference>
<evidence type="ECO:0000256" key="4">
    <source>
        <dbReference type="ARBA" id="ARBA00022801"/>
    </source>
</evidence>
<keyword evidence="3 7" id="KW-0479">Metal-binding</keyword>
<dbReference type="InterPro" id="IPR016473">
    <property type="entry name" value="dCMP_deaminase"/>
</dbReference>
<reference evidence="10" key="1">
    <citation type="submission" date="2017-05" db="EMBL/GenBank/DDBJ databases">
        <title>Improved OligoMM genomes.</title>
        <authorList>
            <person name="Garzetti D."/>
        </authorList>
    </citation>
    <scope>NUCLEOTIDE SEQUENCE [LARGE SCALE GENOMIC DNA]</scope>
    <source>
        <strain evidence="10">YL45</strain>
    </source>
</reference>
<gene>
    <name evidence="9" type="ORF">ADH67_11750</name>
</gene>
<evidence type="ECO:0000256" key="6">
    <source>
        <dbReference type="PIRSR" id="PIRSR006019-1"/>
    </source>
</evidence>
<dbReference type="RefSeq" id="WP_066595708.1">
    <property type="nucleotide sequence ID" value="NZ_CAJTBZ010000025.1"/>
</dbReference>
<feature type="domain" description="CMP/dCMP-type deaminase" evidence="8">
    <location>
        <begin position="5"/>
        <end position="128"/>
    </location>
</feature>
<dbReference type="PANTHER" id="PTHR11086">
    <property type="entry name" value="DEOXYCYTIDYLATE DEAMINASE-RELATED"/>
    <property type="match status" value="1"/>
</dbReference>
<evidence type="ECO:0000256" key="3">
    <source>
        <dbReference type="ARBA" id="ARBA00022723"/>
    </source>
</evidence>
<comment type="cofactor">
    <cofactor evidence="1 7">
        <name>Zn(2+)</name>
        <dbReference type="ChEBI" id="CHEBI:29105"/>
    </cofactor>
</comment>